<evidence type="ECO:0000259" key="13">
    <source>
        <dbReference type="Pfam" id="PF10699"/>
    </source>
</evidence>
<reference evidence="14" key="1">
    <citation type="submission" date="2015-04" db="UniProtKB">
        <authorList>
            <consortium name="EnsemblPlants"/>
        </authorList>
    </citation>
    <scope>IDENTIFICATION</scope>
</reference>
<keyword evidence="5 12" id="KW-0732">Signal</keyword>
<dbReference type="PANTHER" id="PTHR31764">
    <property type="entry name" value="PROTEIN HAPLESS 2"/>
    <property type="match status" value="1"/>
</dbReference>
<dbReference type="EnsemblPlants" id="OGLUM09G17600.3">
    <property type="protein sequence ID" value="OGLUM09G17600.3"/>
    <property type="gene ID" value="OGLUM09G17600"/>
</dbReference>
<dbReference type="Pfam" id="PF10699">
    <property type="entry name" value="HAP2-GCS1"/>
    <property type="match status" value="1"/>
</dbReference>
<feature type="signal peptide" evidence="12">
    <location>
        <begin position="1"/>
        <end position="35"/>
    </location>
</feature>
<feature type="domain" description="Generative cell specific-1/HAP2" evidence="13">
    <location>
        <begin position="59"/>
        <end position="524"/>
    </location>
</feature>
<dbReference type="STRING" id="40148.A0A0E0B5J1"/>
<dbReference type="GO" id="GO:0008289">
    <property type="term" value="F:lipid binding"/>
    <property type="evidence" value="ECO:0007669"/>
    <property type="project" value="UniProtKB-KW"/>
</dbReference>
<reference evidence="14" key="2">
    <citation type="submission" date="2018-05" db="EMBL/GenBank/DDBJ databases">
        <title>OgluRS3 (Oryza glumaepatula Reference Sequence Version 3).</title>
        <authorList>
            <person name="Zhang J."/>
            <person name="Kudrna D."/>
            <person name="Lee S."/>
            <person name="Talag J."/>
            <person name="Welchert J."/>
            <person name="Wing R.A."/>
        </authorList>
    </citation>
    <scope>NUCLEOTIDE SEQUENCE [LARGE SCALE GENOMIC DNA]</scope>
</reference>
<name>A0A0E0B5J1_9ORYZ</name>
<feature type="compositionally biased region" description="Basic residues" evidence="11">
    <location>
        <begin position="639"/>
        <end position="660"/>
    </location>
</feature>
<dbReference type="InterPro" id="IPR018928">
    <property type="entry name" value="HAP2/GCS1_dom"/>
</dbReference>
<evidence type="ECO:0000256" key="2">
    <source>
        <dbReference type="ARBA" id="ARBA00010929"/>
    </source>
</evidence>
<keyword evidence="4" id="KW-0812">Transmembrane</keyword>
<keyword evidence="3" id="KW-1003">Cell membrane</keyword>
<evidence type="ECO:0000256" key="5">
    <source>
        <dbReference type="ARBA" id="ARBA00022729"/>
    </source>
</evidence>
<keyword evidence="10" id="KW-0278">Fertilization</keyword>
<keyword evidence="9" id="KW-1015">Disulfide bond</keyword>
<keyword evidence="15" id="KW-1185">Reference proteome</keyword>
<evidence type="ECO:0000256" key="10">
    <source>
        <dbReference type="ARBA" id="ARBA00023279"/>
    </source>
</evidence>
<evidence type="ECO:0000256" key="8">
    <source>
        <dbReference type="ARBA" id="ARBA00023136"/>
    </source>
</evidence>
<dbReference type="GO" id="GO:0005886">
    <property type="term" value="C:plasma membrane"/>
    <property type="evidence" value="ECO:0007669"/>
    <property type="project" value="UniProtKB-SubCell"/>
</dbReference>
<dbReference type="eggNOG" id="ENOG502QREH">
    <property type="taxonomic scope" value="Eukaryota"/>
</dbReference>
<evidence type="ECO:0000256" key="7">
    <source>
        <dbReference type="ARBA" id="ARBA00023121"/>
    </source>
</evidence>
<feature type="chain" id="PRO_5002354160" description="Generative cell specific-1/HAP2 domain-containing protein" evidence="12">
    <location>
        <begin position="36"/>
        <end position="755"/>
    </location>
</feature>
<evidence type="ECO:0000256" key="6">
    <source>
        <dbReference type="ARBA" id="ARBA00022989"/>
    </source>
</evidence>
<evidence type="ECO:0000256" key="3">
    <source>
        <dbReference type="ARBA" id="ARBA00022475"/>
    </source>
</evidence>
<keyword evidence="7" id="KW-0446">Lipid-binding</keyword>
<dbReference type="AlphaFoldDB" id="A0A0E0B5J1"/>
<protein>
    <recommendedName>
        <fullName evidence="13">Generative cell specific-1/HAP2 domain-containing protein</fullName>
    </recommendedName>
</protein>
<comment type="similarity">
    <text evidence="2">Belongs to the HAP2/GCS1 family.</text>
</comment>
<evidence type="ECO:0000256" key="11">
    <source>
        <dbReference type="SAM" id="MobiDB-lite"/>
    </source>
</evidence>
<comment type="subcellular location">
    <subcellularLocation>
        <location evidence="1">Cell membrane</location>
        <topology evidence="1">Single-pass type I membrane protein</topology>
    </subcellularLocation>
</comment>
<organism evidence="14">
    <name type="scientific">Oryza glumipatula</name>
    <dbReference type="NCBI Taxonomy" id="40148"/>
    <lineage>
        <taxon>Eukaryota</taxon>
        <taxon>Viridiplantae</taxon>
        <taxon>Streptophyta</taxon>
        <taxon>Embryophyta</taxon>
        <taxon>Tracheophyta</taxon>
        <taxon>Spermatophyta</taxon>
        <taxon>Magnoliopsida</taxon>
        <taxon>Liliopsida</taxon>
        <taxon>Poales</taxon>
        <taxon>Poaceae</taxon>
        <taxon>BOP clade</taxon>
        <taxon>Oryzoideae</taxon>
        <taxon>Oryzeae</taxon>
        <taxon>Oryzinae</taxon>
        <taxon>Oryza</taxon>
    </lineage>
</organism>
<dbReference type="InterPro" id="IPR040326">
    <property type="entry name" value="HAP2/GCS1"/>
</dbReference>
<evidence type="ECO:0000313" key="14">
    <source>
        <dbReference type="EnsemblPlants" id="OGLUM09G17600.3"/>
    </source>
</evidence>
<evidence type="ECO:0000256" key="12">
    <source>
        <dbReference type="SAM" id="SignalP"/>
    </source>
</evidence>
<evidence type="ECO:0000256" key="4">
    <source>
        <dbReference type="ARBA" id="ARBA00022692"/>
    </source>
</evidence>
<dbReference type="Gramene" id="OGLUM09G17600.3">
    <property type="protein sequence ID" value="OGLUM09G17600.3"/>
    <property type="gene ID" value="OGLUM09G17600"/>
</dbReference>
<keyword evidence="6" id="KW-1133">Transmembrane helix</keyword>
<feature type="region of interest" description="Disordered" evidence="11">
    <location>
        <begin position="638"/>
        <end position="660"/>
    </location>
</feature>
<evidence type="ECO:0000313" key="15">
    <source>
        <dbReference type="Proteomes" id="UP000026961"/>
    </source>
</evidence>
<accession>A0A0E0B5J1</accession>
<sequence length="755" mass="84676">MAPRRRRRAARSSRPLLLLLALLAAAVNNFAPAGGVEVLAKSRLESCARGGSDDGRDRLTCDSKIVVDLAVPSGSSGGEASLVARVAEVEENGTEAGEMPIRDPLIITINKSEVYALYDLTYLRDVAYKPEEKYVKTRKCEPEAGANVVKSCESLFAALVGLTAVSLHLVETFLIKWRKEKLTQLTVYVFQMIVWDKRASQPLCYYGYFIRFHVFDIGRRSLWFSIRVQVKKGSSESEVIVGPENRTVVSEDSSLRVNLVGDFAGYTSLPSLENFYLVTPRKGVGGGQLQVLGDDFSRWMLLERVLFTLDGLECNKIGVGYEAFRSQPNFCSSPLDSCLGDQLSKFWEIDKNRVNNSQPPQYVVLGKFERINQYPNAGVHTFSVGIPEVLNTNLMIELSADDIEYVYQRSSGKIISINISSFEALSQVGSARVKTKNIGRLEASYSLTFDCLSGINPVEEQYFIMKPDEKLIRTFDLRSSTDQASNYTCQAILKASDFSELDRKESRFSTTATVLNNGTQVEKYSCLIIADLEFIVLLLLLKCNEIGSSENHTKGGIWGFFEAIKAWCAKMWHMLINFFTGTTCRSFSCGSTRCWSFLKFVIHGLLLVAVLWLLHRKGLFDPLYYWWDGVVGSEAQERARRRHKRAHSHRHSHHHDAHKRHKTELAGHRRHHVLHIHDDDDPVAAAAAAEHVILRRHGRHEAALGVQHRDGLKLNKHRLHGGKAVALLPPGEIIVRDGGGCGGVEHGDRRHHAWH</sequence>
<proteinExistence type="inferred from homology"/>
<keyword evidence="8" id="KW-0472">Membrane</keyword>
<dbReference type="Proteomes" id="UP000026961">
    <property type="component" value="Chromosome 9"/>
</dbReference>
<evidence type="ECO:0000256" key="1">
    <source>
        <dbReference type="ARBA" id="ARBA00004251"/>
    </source>
</evidence>
<evidence type="ECO:0000256" key="9">
    <source>
        <dbReference type="ARBA" id="ARBA00023157"/>
    </source>
</evidence>
<dbReference type="PANTHER" id="PTHR31764:SF0">
    <property type="entry name" value="GENERATIVE CELL SPECIFIC-1_HAP2 DOMAIN-CONTAINING PROTEIN"/>
    <property type="match status" value="1"/>
</dbReference>